<feature type="compositionally biased region" description="Polar residues" evidence="5">
    <location>
        <begin position="1480"/>
        <end position="1501"/>
    </location>
</feature>
<feature type="region of interest" description="Disordered" evidence="5">
    <location>
        <begin position="1527"/>
        <end position="1590"/>
    </location>
</feature>
<evidence type="ECO:0000259" key="7">
    <source>
        <dbReference type="Pfam" id="PF25474"/>
    </source>
</evidence>
<evidence type="ECO:0000256" key="5">
    <source>
        <dbReference type="SAM" id="MobiDB-lite"/>
    </source>
</evidence>
<sequence length="2254" mass="253902">MSGSDDTRSVQSGASTSSKMSSFETSMAYTRFSKIDDLLFQFIYSFKMHDADYSSLGLGIMLGLQTFQGFFQPLKRSDITSIGFQEVLKKIGLYFDPSFYLPSNTTLIVFFILFALMFFTTVFIGVLMTIFNIQEKSVPEDLQTLSQLLVWLTMIITPGVMYSIMTKPLNCIIHLDKVFGEYCNPKLNLAEAIIGIIVMILTLVFSFVLRLFSFEPLMHAKFIVASRDGIFNGCLLVVQNLNCVLQTFLVEEAPLYSAIIHIVIYGIYGAYVIIKPPYKRIGGNQLAAVCLWISASGGIVSLILTPLNALSSMGNIGLKVLANIILYLSIVVVVIISGFAAYTLAGRASRNQWVIKPVTVLRESKHTNPAELNKEVFNLKKKGLNEQQKLNSTTPRIPGNQSGSSSLQSTVTNLSTQNSLVKPEIQINKNNKKIKLKEITVGFSIMMGEGEEIGYILNPVLEEVPEQFHQHLGAQKHIIRQLTKEHGAHNVHHHHPHHHIHNSHGDGHHSVMHHEHQDGHHSVVHHEDGLHSHGDHSATSHHHLDGNHSSTHHEHEHEHGDHSTSHQHQDGHHSGEHHDNIHSPIHAITGGHLHDIPEHDEDHQHHEHEHGEHSHEHSHEHGDHTSTHHEHEHGEHTSTHHEHTDHTSTHHEHEHGEHSVAHHHEHEHGDHSGNHSGNHSVTHHLDGHHSENHSITPHHLGDHSVHSHLGSPMLPLSQQGALGQTSEISLSLKSSSSSLSKTYADIPRDSFEIPYVNDYATYVWAPDLSSHPELLMATYPLKPNTQLNKSVLKPYKNVSDLDSSLMYLQNESLAQSMDVLKFTDSLYSFFLRKEEFRHNVELHIAYAYFLQDYRPAMQLKLLAHLQKACEYFPGWTSRWVVYRLMRQAEEQMETGKAINQQGIGGNQQQQVVSKSQTSGTSMMDSKQHSINFQLQQADKEYEISKAHLMRVWSLLTRRSVDVDKVEHHIRIASQNARLAQEQYNTLLIAHSENPNILRQYSVLMRDLYGDDRLAIEMLGEADLMEEGNKADLLKNEDELGQNTDIWGVDADQTNQQQQDQNQNEGLDGINQTEGGKQLLKSDSLSDVNTLSNKSQIKSASQSATGVVLAGSQKAEIIKKLQTKQTKQPKTLILIFSFLFISLGLVIVLFIFSYVFVDINFISAVDAGRAERRAIVVAEYMNTALDYSTYYMFEVLILDQDGGSELDDIYTQASGVTYPLLLELNQEYHQLYEWAYYRKEQRTSKAIWNEVKLQNITVGKIGAGPDMMITNSTTDEIKLTRFIQWVEDAINVMLQLFTYNPEDTTRERGDFYTMKQQLAVLALNVPFAATEEMKIVAQTAHKVVQSDADISIIVVAVCFVVATLIMIIGSNIPLGLEISKIIKDRKAKIRVVCNITVDDAQKMYTLMQDRNDPNERKRVKRKKKHGDGGNTSRSGQSGNTNTEDTHSQRSGASNTSNASSETGKSGQTGRSEQSESERSNNKQIPSNVSNKQGLNKSGSSQGSKLFTKLDAFKRRALNKSKIQLSRATLKSGGQSRVSLQSGVSGISGISGSSSDRKSQDSFASRASRSSLSSRSTRASNESYGTDNKIDQNKDPMFEKMQQQMQQMQQGQNIHKGAQQHPGMHPGMHQGMMLHPGMMQHQGQIHPGMHQDMHQRMMQHPGMMHDGTNGYTTAQYQQLQQYGYVGQGIVGQIQREGQVDEKGMIVGANGEVLMDQQFIEGQEQFNEEEEEMKRIAEQRAEDVDEKLKHLGNIVPISVTLRMIIGTILIVVAVSPFYIIAIISLSSLSDKAAQITINECRLVKIIQISAFSTMYVSNTVYRTNDTSMIVQIDKYTSAAFKDNSYAMSEDNLRQVILSLQQILNTLTDRFQFGPETLAITGDPLLDAFHVPRMQGKDSFVDDVFQGSTECLFVNTDTDQTRTDNCNNEDRMPGMSYPYNGLEQLLIHFQLCVQDTMNKDPTTSTGIDFQNDEFQYVIESARMDIKEGLNRIGDYLVNKLESYSQQYNTILLVLFIVISILIIILSLIFFVTLPIQLIQIADRTAHIELIGKVKNEEDIVVWSEDLNTSVKRIDDALQAITKTLSNAVRCVDYKEDKEVVIEVMDELIVQLMAHQTDEEELMQKYKFPSSLEFAHKSAHVAMIRKVISFHDQMVKSMSSVNEAIIFCSTLLPSHIHSQDAELALFLGEKCSKDVLDREVVFNEVRIPPSLDAFNNGPNASMIEKIQFDKLIDRIKEELEERLKFEKEEEMNQNNGQEN</sequence>
<dbReference type="EMBL" id="SNRW01001144">
    <property type="protein sequence ID" value="KAA6397595.1"/>
    <property type="molecule type" value="Genomic_DNA"/>
</dbReference>
<reference evidence="8 9" key="1">
    <citation type="submission" date="2019-03" db="EMBL/GenBank/DDBJ databases">
        <title>Single cell metagenomics reveals metabolic interactions within the superorganism composed of flagellate Streblomastix strix and complex community of Bacteroidetes bacteria on its surface.</title>
        <authorList>
            <person name="Treitli S.C."/>
            <person name="Kolisko M."/>
            <person name="Husnik F."/>
            <person name="Keeling P."/>
            <person name="Hampl V."/>
        </authorList>
    </citation>
    <scope>NUCLEOTIDE SEQUENCE [LARGE SCALE GENOMIC DNA]</scope>
    <source>
        <strain evidence="8">ST1C</strain>
    </source>
</reference>
<feature type="compositionally biased region" description="Low complexity" evidence="5">
    <location>
        <begin position="1536"/>
        <end position="1552"/>
    </location>
</feature>
<evidence type="ECO:0000256" key="1">
    <source>
        <dbReference type="ARBA" id="ARBA00010587"/>
    </source>
</evidence>
<feature type="transmembrane region" description="Helical" evidence="6">
    <location>
        <begin position="145"/>
        <end position="165"/>
    </location>
</feature>
<dbReference type="PANTHER" id="PTHR31600:SF2">
    <property type="entry name" value="GAMETE ENRICHED GENE 10 PROTEIN-RELATED"/>
    <property type="match status" value="1"/>
</dbReference>
<comment type="similarity">
    <text evidence="1">Belongs to the hemerythrin family.</text>
</comment>
<keyword evidence="3" id="KW-0408">Iron</keyword>
<evidence type="ECO:0000256" key="3">
    <source>
        <dbReference type="ARBA" id="ARBA00023004"/>
    </source>
</evidence>
<keyword evidence="2" id="KW-0479">Metal-binding</keyword>
<feature type="compositionally biased region" description="Basic and acidic residues" evidence="5">
    <location>
        <begin position="683"/>
        <end position="692"/>
    </location>
</feature>
<feature type="compositionally biased region" description="Polar residues" evidence="5">
    <location>
        <begin position="1429"/>
        <end position="1463"/>
    </location>
</feature>
<feature type="domain" description="TmcB/TmcC TPR repeats" evidence="7">
    <location>
        <begin position="933"/>
        <end position="1029"/>
    </location>
</feature>
<gene>
    <name evidence="8" type="ORF">EZS28_006878</name>
</gene>
<evidence type="ECO:0000256" key="4">
    <source>
        <dbReference type="SAM" id="Coils"/>
    </source>
</evidence>
<evidence type="ECO:0000313" key="9">
    <source>
        <dbReference type="Proteomes" id="UP000324800"/>
    </source>
</evidence>
<dbReference type="InterPro" id="IPR012827">
    <property type="entry name" value="Hemerythrin_metal-bd"/>
</dbReference>
<dbReference type="Pfam" id="PF25474">
    <property type="entry name" value="TPR_TmcB"/>
    <property type="match status" value="1"/>
</dbReference>
<feature type="transmembrane region" description="Helical" evidence="6">
    <location>
        <begin position="286"/>
        <end position="304"/>
    </location>
</feature>
<dbReference type="Proteomes" id="UP000324800">
    <property type="component" value="Unassembled WGS sequence"/>
</dbReference>
<dbReference type="CDD" id="cd12107">
    <property type="entry name" value="Hemerythrin"/>
    <property type="match status" value="1"/>
</dbReference>
<feature type="transmembrane region" description="Helical" evidence="6">
    <location>
        <begin position="189"/>
        <end position="209"/>
    </location>
</feature>
<feature type="transmembrane region" description="Helical" evidence="6">
    <location>
        <begin position="255"/>
        <end position="274"/>
    </location>
</feature>
<keyword evidence="6" id="KW-0812">Transmembrane</keyword>
<feature type="compositionally biased region" description="Low complexity" evidence="5">
    <location>
        <begin position="1559"/>
        <end position="1581"/>
    </location>
</feature>
<evidence type="ECO:0000256" key="6">
    <source>
        <dbReference type="SAM" id="Phobius"/>
    </source>
</evidence>
<evidence type="ECO:0000313" key="8">
    <source>
        <dbReference type="EMBL" id="KAA6397595.1"/>
    </source>
</evidence>
<dbReference type="InterPro" id="IPR035938">
    <property type="entry name" value="Hemerythrin-like_sf"/>
</dbReference>
<feature type="transmembrane region" description="Helical" evidence="6">
    <location>
        <begin position="1756"/>
        <end position="1782"/>
    </location>
</feature>
<feature type="compositionally biased region" description="Basic and acidic residues" evidence="5">
    <location>
        <begin position="592"/>
        <end position="673"/>
    </location>
</feature>
<keyword evidence="4" id="KW-0175">Coiled coil</keyword>
<dbReference type="GO" id="GO:0046872">
    <property type="term" value="F:metal ion binding"/>
    <property type="evidence" value="ECO:0007669"/>
    <property type="project" value="UniProtKB-KW"/>
</dbReference>
<name>A0A5J4WTA2_9EUKA</name>
<keyword evidence="6" id="KW-1133">Transmembrane helix</keyword>
<keyword evidence="6" id="KW-0472">Membrane</keyword>
<protein>
    <recommendedName>
        <fullName evidence="7">TmcB/TmcC TPR repeats domain-containing protein</fullName>
    </recommendedName>
</protein>
<feature type="compositionally biased region" description="Basic and acidic residues" evidence="5">
    <location>
        <begin position="503"/>
        <end position="581"/>
    </location>
</feature>
<comment type="caution">
    <text evidence="8">The sequence shown here is derived from an EMBL/GenBank/DDBJ whole genome shotgun (WGS) entry which is preliminary data.</text>
</comment>
<dbReference type="InterPro" id="IPR057352">
    <property type="entry name" value="TPR_TmcB/C"/>
</dbReference>
<feature type="compositionally biased region" description="Basic residues" evidence="5">
    <location>
        <begin position="491"/>
        <end position="502"/>
    </location>
</feature>
<feature type="region of interest" description="Disordered" evidence="5">
    <location>
        <begin position="491"/>
        <end position="720"/>
    </location>
</feature>
<feature type="transmembrane region" description="Helical" evidence="6">
    <location>
        <begin position="107"/>
        <end position="133"/>
    </location>
</feature>
<feature type="region of interest" description="Disordered" evidence="5">
    <location>
        <begin position="1405"/>
        <end position="1501"/>
    </location>
</feature>
<feature type="region of interest" description="Disordered" evidence="5">
    <location>
        <begin position="390"/>
        <end position="411"/>
    </location>
</feature>
<accession>A0A5J4WTA2</accession>
<feature type="transmembrane region" description="Helical" evidence="6">
    <location>
        <begin position="2006"/>
        <end position="2029"/>
    </location>
</feature>
<evidence type="ECO:0000256" key="2">
    <source>
        <dbReference type="ARBA" id="ARBA00022723"/>
    </source>
</evidence>
<feature type="coiled-coil region" evidence="4">
    <location>
        <begin position="2223"/>
        <end position="2251"/>
    </location>
</feature>
<dbReference type="InterPro" id="IPR052994">
    <property type="entry name" value="Tiny_macrocysts_regulators"/>
</dbReference>
<feature type="transmembrane region" description="Helical" evidence="6">
    <location>
        <begin position="324"/>
        <end position="345"/>
    </location>
</feature>
<feature type="transmembrane region" description="Helical" evidence="6">
    <location>
        <begin position="1349"/>
        <end position="1375"/>
    </location>
</feature>
<feature type="transmembrane region" description="Helical" evidence="6">
    <location>
        <begin position="1131"/>
        <end position="1156"/>
    </location>
</feature>
<dbReference type="SUPFAM" id="SSF47188">
    <property type="entry name" value="Hemerythrin-like"/>
    <property type="match status" value="1"/>
</dbReference>
<dbReference type="PANTHER" id="PTHR31600">
    <property type="entry name" value="TINY MACROCYSTS PROTEIN B-RELATED"/>
    <property type="match status" value="1"/>
</dbReference>
<proteinExistence type="inferred from homology"/>
<organism evidence="8 9">
    <name type="scientific">Streblomastix strix</name>
    <dbReference type="NCBI Taxonomy" id="222440"/>
    <lineage>
        <taxon>Eukaryota</taxon>
        <taxon>Metamonada</taxon>
        <taxon>Preaxostyla</taxon>
        <taxon>Oxymonadida</taxon>
        <taxon>Streblomastigidae</taxon>
        <taxon>Streblomastix</taxon>
    </lineage>
</organism>